<feature type="transmembrane region" description="Helical" evidence="12">
    <location>
        <begin position="159"/>
        <end position="177"/>
    </location>
</feature>
<comment type="pathway">
    <text evidence="11">Porphyrin-containing compound metabolism.</text>
</comment>
<keyword evidence="10" id="KW-1015">Disulfide bond</keyword>
<dbReference type="Proteomes" id="UP000324595">
    <property type="component" value="Unassembled WGS sequence"/>
</dbReference>
<evidence type="ECO:0000256" key="5">
    <source>
        <dbReference type="ARBA" id="ARBA00022989"/>
    </source>
</evidence>
<protein>
    <submittedName>
        <fullName evidence="13">Cytochrome c oxidase assembly protein subunit 15</fullName>
    </submittedName>
</protein>
<dbReference type="PANTHER" id="PTHR35457">
    <property type="entry name" value="HEME A SYNTHASE"/>
    <property type="match status" value="1"/>
</dbReference>
<reference evidence="13 14" key="1">
    <citation type="submission" date="2019-07" db="EMBL/GenBank/DDBJ databases">
        <title>Genomic Encyclopedia of Archaeal and Bacterial Type Strains, Phase II (KMG-II): from individual species to whole genera.</title>
        <authorList>
            <person name="Goeker M."/>
        </authorList>
    </citation>
    <scope>NUCLEOTIDE SEQUENCE [LARGE SCALE GENOMIC DNA]</scope>
    <source>
        <strain evidence="13 14">DSM 21935</strain>
    </source>
</reference>
<dbReference type="GO" id="GO:0046872">
    <property type="term" value="F:metal ion binding"/>
    <property type="evidence" value="ECO:0007669"/>
    <property type="project" value="UniProtKB-KW"/>
</dbReference>
<evidence type="ECO:0000256" key="7">
    <source>
        <dbReference type="ARBA" id="ARBA00023004"/>
    </source>
</evidence>
<feature type="transmembrane region" description="Helical" evidence="12">
    <location>
        <begin position="36"/>
        <end position="56"/>
    </location>
</feature>
<evidence type="ECO:0000256" key="1">
    <source>
        <dbReference type="ARBA" id="ARBA00004141"/>
    </source>
</evidence>
<keyword evidence="5 12" id="KW-1133">Transmembrane helix</keyword>
<dbReference type="InterPro" id="IPR050450">
    <property type="entry name" value="COX15/CtaA_HemeA_synthase"/>
</dbReference>
<evidence type="ECO:0000256" key="4">
    <source>
        <dbReference type="ARBA" id="ARBA00022723"/>
    </source>
</evidence>
<evidence type="ECO:0000256" key="12">
    <source>
        <dbReference type="SAM" id="Phobius"/>
    </source>
</evidence>
<evidence type="ECO:0000256" key="10">
    <source>
        <dbReference type="ARBA" id="ARBA00023157"/>
    </source>
</evidence>
<dbReference type="GO" id="GO:0016491">
    <property type="term" value="F:oxidoreductase activity"/>
    <property type="evidence" value="ECO:0007669"/>
    <property type="project" value="UniProtKB-KW"/>
</dbReference>
<keyword evidence="3 12" id="KW-0812">Transmembrane</keyword>
<feature type="transmembrane region" description="Helical" evidence="12">
    <location>
        <begin position="284"/>
        <end position="304"/>
    </location>
</feature>
<comment type="subcellular location">
    <subcellularLocation>
        <location evidence="1">Membrane</location>
        <topology evidence="1">Multi-pass membrane protein</topology>
    </subcellularLocation>
</comment>
<keyword evidence="8" id="KW-0350">Heme biosynthesis</keyword>
<evidence type="ECO:0000256" key="6">
    <source>
        <dbReference type="ARBA" id="ARBA00023002"/>
    </source>
</evidence>
<keyword evidence="2" id="KW-1003">Cell membrane</keyword>
<feature type="transmembrane region" description="Helical" evidence="12">
    <location>
        <begin position="253"/>
        <end position="272"/>
    </location>
</feature>
<dbReference type="EMBL" id="VNHY01000003">
    <property type="protein sequence ID" value="TYP92664.1"/>
    <property type="molecule type" value="Genomic_DNA"/>
</dbReference>
<dbReference type="PANTHER" id="PTHR35457:SF1">
    <property type="entry name" value="HEME A SYNTHASE"/>
    <property type="match status" value="1"/>
</dbReference>
<feature type="transmembrane region" description="Helical" evidence="12">
    <location>
        <begin position="198"/>
        <end position="216"/>
    </location>
</feature>
<gene>
    <name evidence="13" type="ORF">LX73_2026</name>
</gene>
<evidence type="ECO:0000313" key="14">
    <source>
        <dbReference type="Proteomes" id="UP000324595"/>
    </source>
</evidence>
<dbReference type="Pfam" id="PF02628">
    <property type="entry name" value="COX15-CtaA"/>
    <property type="match status" value="1"/>
</dbReference>
<sequence>MDLFYWTLSSIETTEFVITSAKPERFIMKLNTYQKVALSTVAATIFLIFVGGLVRASGAGLGCPDWPKCFGMWMPPISPAELPNNYDLSEFNVFKTWTEYVNRLIGVIIGLLITVTFALSFRYRKDKPKVLYSSATAFVLVLVQGWLGGQVVLTGLREWLITLHMLLAMLIMVTLIYGVFRASVDELRITLPNQKRQWLLVMVAILFFCSFIQIGLGTQVREAIDVLKNMTVSPPRDTWISEVGVVDNIHRSFSWLVLIAGGGILYISRWWVTDAPRIRKIGLIIFGLILLQIVTGIGLYYLGLPPVYQVVHLTGIAFLVAFEFLFLLLVLHADEVPVEG</sequence>
<accession>A0A5D3YH69</accession>
<feature type="transmembrane region" description="Helical" evidence="12">
    <location>
        <begin position="310"/>
        <end position="331"/>
    </location>
</feature>
<keyword evidence="14" id="KW-1185">Reference proteome</keyword>
<keyword evidence="9 12" id="KW-0472">Membrane</keyword>
<keyword evidence="6" id="KW-0560">Oxidoreductase</keyword>
<dbReference type="GO" id="GO:0016020">
    <property type="term" value="C:membrane"/>
    <property type="evidence" value="ECO:0007669"/>
    <property type="project" value="UniProtKB-SubCell"/>
</dbReference>
<dbReference type="InterPro" id="IPR003780">
    <property type="entry name" value="COX15/CtaA_fam"/>
</dbReference>
<evidence type="ECO:0000256" key="2">
    <source>
        <dbReference type="ARBA" id="ARBA00022475"/>
    </source>
</evidence>
<keyword evidence="4" id="KW-0479">Metal-binding</keyword>
<evidence type="ECO:0000256" key="11">
    <source>
        <dbReference type="ARBA" id="ARBA00023444"/>
    </source>
</evidence>
<organism evidence="13 14">
    <name type="scientific">Fodinibius salinus</name>
    <dbReference type="NCBI Taxonomy" id="860790"/>
    <lineage>
        <taxon>Bacteria</taxon>
        <taxon>Pseudomonadati</taxon>
        <taxon>Balneolota</taxon>
        <taxon>Balneolia</taxon>
        <taxon>Balneolales</taxon>
        <taxon>Balneolaceae</taxon>
        <taxon>Fodinibius</taxon>
    </lineage>
</organism>
<dbReference type="AlphaFoldDB" id="A0A5D3YH69"/>
<evidence type="ECO:0000256" key="8">
    <source>
        <dbReference type="ARBA" id="ARBA00023133"/>
    </source>
</evidence>
<comment type="caution">
    <text evidence="13">The sequence shown here is derived from an EMBL/GenBank/DDBJ whole genome shotgun (WGS) entry which is preliminary data.</text>
</comment>
<keyword evidence="7" id="KW-0408">Iron</keyword>
<evidence type="ECO:0000256" key="9">
    <source>
        <dbReference type="ARBA" id="ARBA00023136"/>
    </source>
</evidence>
<feature type="transmembrane region" description="Helical" evidence="12">
    <location>
        <begin position="104"/>
        <end position="123"/>
    </location>
</feature>
<dbReference type="GO" id="GO:0006784">
    <property type="term" value="P:heme A biosynthetic process"/>
    <property type="evidence" value="ECO:0007669"/>
    <property type="project" value="InterPro"/>
</dbReference>
<evidence type="ECO:0000256" key="3">
    <source>
        <dbReference type="ARBA" id="ARBA00022692"/>
    </source>
</evidence>
<evidence type="ECO:0000313" key="13">
    <source>
        <dbReference type="EMBL" id="TYP92664.1"/>
    </source>
</evidence>
<name>A0A5D3YH69_9BACT</name>
<proteinExistence type="predicted"/>
<feature type="transmembrane region" description="Helical" evidence="12">
    <location>
        <begin position="130"/>
        <end position="147"/>
    </location>
</feature>